<feature type="region of interest" description="Disordered" evidence="8">
    <location>
        <begin position="72"/>
        <end position="113"/>
    </location>
</feature>
<evidence type="ECO:0000256" key="2">
    <source>
        <dbReference type="ARBA" id="ARBA00022741"/>
    </source>
</evidence>
<dbReference type="InterPro" id="IPR000719">
    <property type="entry name" value="Prot_kinase_dom"/>
</dbReference>
<feature type="coiled-coil region" evidence="7">
    <location>
        <begin position="9"/>
        <end position="57"/>
    </location>
</feature>
<dbReference type="PROSITE" id="PS00107">
    <property type="entry name" value="PROTEIN_KINASE_ATP"/>
    <property type="match status" value="1"/>
</dbReference>
<dbReference type="AlphaFoldDB" id="A0AAD9IMK0"/>
<dbReference type="InterPro" id="IPR017441">
    <property type="entry name" value="Protein_kinase_ATP_BS"/>
</dbReference>
<dbReference type="PANTHER" id="PTHR44329">
    <property type="entry name" value="SERINE/THREONINE-PROTEIN KINASE TNNI3K-RELATED"/>
    <property type="match status" value="1"/>
</dbReference>
<dbReference type="InterPro" id="IPR008271">
    <property type="entry name" value="Ser/Thr_kinase_AS"/>
</dbReference>
<keyword evidence="6" id="KW-0723">Serine/threonine-protein kinase</keyword>
<gene>
    <name evidence="10" type="ORF">QBZ16_002384</name>
</gene>
<dbReference type="EMBL" id="JASFZW010000002">
    <property type="protein sequence ID" value="KAK2079989.1"/>
    <property type="molecule type" value="Genomic_DNA"/>
</dbReference>
<evidence type="ECO:0000256" key="5">
    <source>
        <dbReference type="PROSITE-ProRule" id="PRU10141"/>
    </source>
</evidence>
<keyword evidence="11" id="KW-1185">Reference proteome</keyword>
<dbReference type="PANTHER" id="PTHR44329:SF11">
    <property type="entry name" value="OS09G0443600 PROTEIN"/>
    <property type="match status" value="1"/>
</dbReference>
<name>A0AAD9IMK0_PROWI</name>
<organism evidence="10 11">
    <name type="scientific">Prototheca wickerhamii</name>
    <dbReference type="NCBI Taxonomy" id="3111"/>
    <lineage>
        <taxon>Eukaryota</taxon>
        <taxon>Viridiplantae</taxon>
        <taxon>Chlorophyta</taxon>
        <taxon>core chlorophytes</taxon>
        <taxon>Trebouxiophyceae</taxon>
        <taxon>Chlorellales</taxon>
        <taxon>Chlorellaceae</taxon>
        <taxon>Prototheca</taxon>
    </lineage>
</organism>
<comment type="similarity">
    <text evidence="6">Belongs to the protein kinase superfamily.</text>
</comment>
<dbReference type="PROSITE" id="PS00108">
    <property type="entry name" value="PROTEIN_KINASE_ST"/>
    <property type="match status" value="1"/>
</dbReference>
<keyword evidence="3" id="KW-0418">Kinase</keyword>
<keyword evidence="4 5" id="KW-0067">ATP-binding</keyword>
<dbReference type="GO" id="GO:0004674">
    <property type="term" value="F:protein serine/threonine kinase activity"/>
    <property type="evidence" value="ECO:0007669"/>
    <property type="project" value="UniProtKB-KW"/>
</dbReference>
<accession>A0AAD9IMK0</accession>
<evidence type="ECO:0000256" key="6">
    <source>
        <dbReference type="RuleBase" id="RU000304"/>
    </source>
</evidence>
<proteinExistence type="inferred from homology"/>
<protein>
    <recommendedName>
        <fullName evidence="9">Protein kinase domain-containing protein</fullName>
    </recommendedName>
</protein>
<dbReference type="SUPFAM" id="SSF56112">
    <property type="entry name" value="Protein kinase-like (PK-like)"/>
    <property type="match status" value="1"/>
</dbReference>
<feature type="domain" description="Protein kinase" evidence="9">
    <location>
        <begin position="139"/>
        <end position="430"/>
    </location>
</feature>
<feature type="binding site" evidence="5">
    <location>
        <position position="166"/>
    </location>
    <ligand>
        <name>ATP</name>
        <dbReference type="ChEBI" id="CHEBI:30616"/>
    </ligand>
</feature>
<dbReference type="InterPro" id="IPR011009">
    <property type="entry name" value="Kinase-like_dom_sf"/>
</dbReference>
<dbReference type="InterPro" id="IPR051681">
    <property type="entry name" value="Ser/Thr_Kinases-Pseudokinases"/>
</dbReference>
<keyword evidence="1" id="KW-0808">Transferase</keyword>
<feature type="compositionally biased region" description="Basic and acidic residues" evidence="8">
    <location>
        <begin position="84"/>
        <end position="98"/>
    </location>
</feature>
<dbReference type="Gene3D" id="3.30.200.20">
    <property type="entry name" value="Phosphorylase Kinase, domain 1"/>
    <property type="match status" value="1"/>
</dbReference>
<evidence type="ECO:0000259" key="9">
    <source>
        <dbReference type="PROSITE" id="PS50011"/>
    </source>
</evidence>
<evidence type="ECO:0000256" key="3">
    <source>
        <dbReference type="ARBA" id="ARBA00022777"/>
    </source>
</evidence>
<evidence type="ECO:0000256" key="1">
    <source>
        <dbReference type="ARBA" id="ARBA00022679"/>
    </source>
</evidence>
<dbReference type="PROSITE" id="PS50011">
    <property type="entry name" value="PROTEIN_KINASE_DOM"/>
    <property type="match status" value="1"/>
</dbReference>
<dbReference type="Gene3D" id="1.10.510.10">
    <property type="entry name" value="Transferase(Phosphotransferase) domain 1"/>
    <property type="match status" value="1"/>
</dbReference>
<evidence type="ECO:0000256" key="8">
    <source>
        <dbReference type="SAM" id="MobiDB-lite"/>
    </source>
</evidence>
<evidence type="ECO:0000313" key="11">
    <source>
        <dbReference type="Proteomes" id="UP001255856"/>
    </source>
</evidence>
<evidence type="ECO:0000256" key="7">
    <source>
        <dbReference type="SAM" id="Coils"/>
    </source>
</evidence>
<dbReference type="SMART" id="SM00220">
    <property type="entry name" value="S_TKc"/>
    <property type="match status" value="1"/>
</dbReference>
<evidence type="ECO:0000313" key="10">
    <source>
        <dbReference type="EMBL" id="KAK2079989.1"/>
    </source>
</evidence>
<evidence type="ECO:0000256" key="4">
    <source>
        <dbReference type="ARBA" id="ARBA00022840"/>
    </source>
</evidence>
<dbReference type="Pfam" id="PF00069">
    <property type="entry name" value="Pkinase"/>
    <property type="match status" value="1"/>
</dbReference>
<reference evidence="10" key="1">
    <citation type="submission" date="2021-01" db="EMBL/GenBank/DDBJ databases">
        <authorList>
            <person name="Eckstrom K.M.E."/>
        </authorList>
    </citation>
    <scope>NUCLEOTIDE SEQUENCE</scope>
    <source>
        <strain evidence="10">UVCC 0001</strain>
    </source>
</reference>
<dbReference type="Proteomes" id="UP001255856">
    <property type="component" value="Unassembled WGS sequence"/>
</dbReference>
<sequence length="462" mass="49364">MPEGTVVKRASVEDQLEELRISLEAAHDVNVHLSKEVERLSGRVLVLEQENAGLKSRVQFVSRLLARRRGALGAVEGPSEEDKDSDHPAHASDTEDPAHPSSDSPPGAWPLGADGVDARWSEELALARAQGWLVRREDVTLGAVLGRGTFGTTRRAMWRGAEVAVKSVAVGDPGLRGTLLRELEALRRVRHPHIMGFYGACVVGEAEAAEASGGGAETSIDPAADPASPPPPLEVWLLCELLPGGTLAEWTHGPPGSGRAPRRAFLERLRAVLDVARGMQALEDATPPILHRDLKPSNVFFDAHGTAKVADMGLARVLAPGTQAAELTGETGTYSYMSPEMVRHEPYDARSDVWSFGVLALEVLTQRRPYAGSHLTPVQIAIGVSEGALFPQLPADLPGPLADLLLVCFSPDPAERPPFGLLVTQLAAILETEERAAKSTPARDWLASRPWAARVLGGASQS</sequence>
<keyword evidence="2 5" id="KW-0547">Nucleotide-binding</keyword>
<dbReference type="GO" id="GO:0005524">
    <property type="term" value="F:ATP binding"/>
    <property type="evidence" value="ECO:0007669"/>
    <property type="project" value="UniProtKB-UniRule"/>
</dbReference>
<comment type="caution">
    <text evidence="10">The sequence shown here is derived from an EMBL/GenBank/DDBJ whole genome shotgun (WGS) entry which is preliminary data.</text>
</comment>
<keyword evidence="7" id="KW-0175">Coiled coil</keyword>